<evidence type="ECO:0000313" key="8">
    <source>
        <dbReference type="Proteomes" id="UP000199727"/>
    </source>
</evidence>
<comment type="caution">
    <text evidence="7">The sequence shown here is derived from an EMBL/GenBank/DDBJ whole genome shotgun (WGS) entry which is preliminary data.</text>
</comment>
<dbReference type="GO" id="GO:0016020">
    <property type="term" value="C:membrane"/>
    <property type="evidence" value="ECO:0007669"/>
    <property type="project" value="UniProtKB-SubCell"/>
</dbReference>
<feature type="transmembrane region" description="Helical" evidence="6">
    <location>
        <begin position="327"/>
        <end position="349"/>
    </location>
</feature>
<dbReference type="InterPro" id="IPR008429">
    <property type="entry name" value="CLPTM1"/>
</dbReference>
<protein>
    <submittedName>
        <fullName evidence="7">Cleft lip and palate associated transmembrane protein</fullName>
    </submittedName>
</protein>
<dbReference type="PANTHER" id="PTHR21347:SF0">
    <property type="entry name" value="LIPID SCRAMBLASE CLPTM1L"/>
    <property type="match status" value="1"/>
</dbReference>
<evidence type="ECO:0000256" key="6">
    <source>
        <dbReference type="SAM" id="Phobius"/>
    </source>
</evidence>
<sequence length="599" mass="67641">MPPPQQAPEEGGQQQSKITGIVRSVAMFFAVQMALKYGMSYLGIGQQNVPAKQPTAGDTASAPNVPRAQSAAMAPALPSWELGTPLSMVLYTSTSPTGQDIDPLHPLVQWDGLTYGNWNDEREADLVLDVPESVLHNGSWWLDIVLVKDGGLPLNKQPGTVYSQRKLLTRYYPKKRIRKEKKLIGGTEEDAEKIEEEPTEVLPQQIVSHWSNNLTLSIISNGGPISLQQLAPPTAPSYTFVDGATEGTKVYYPPIFANDFWLMKESLYPINESTKTLPLHINYHALSNMKHQIYASMTMSFEQAAAQGGGGVEFDEIKRTLLETNPWLLITTAIVTLLHTVFEFLAFSSDVSHWRKKDKDLVGVSLNTILTNCFVQLVILLYLHDSSEETSFMILFGQGIGLLIEAWKITKVTNVRIRPAPNSFIGYSLQFEDKRQLTEDEKKTQEYDALAFRIVSYFAIPLLGAYTVYSLLYETHRGWYSFIISTLAQAIYMFGFVQLIPQLIINYKLKSVAHMPMKAMMYKTLSTVVDDFFAFCIRMPWLHRLACFRDDVVFLVLLYQRWIYRIDYSRVNEYGQVNEGMVEDVGTADGAKEETKKTK</sequence>
<feature type="transmembrane region" description="Helical" evidence="6">
    <location>
        <begin position="361"/>
        <end position="384"/>
    </location>
</feature>
<evidence type="ECO:0000256" key="1">
    <source>
        <dbReference type="ARBA" id="ARBA00004141"/>
    </source>
</evidence>
<accession>A0A854QGS4</accession>
<comment type="similarity">
    <text evidence="2">Belongs to the CLPTM1 family.</text>
</comment>
<dbReference type="OrthoDB" id="378564at2759"/>
<name>A0A854QGS4_CRYNE</name>
<dbReference type="Pfam" id="PF05602">
    <property type="entry name" value="CLPTM1"/>
    <property type="match status" value="1"/>
</dbReference>
<proteinExistence type="inferred from homology"/>
<evidence type="ECO:0000256" key="4">
    <source>
        <dbReference type="ARBA" id="ARBA00022989"/>
    </source>
</evidence>
<gene>
    <name evidence="7" type="ORF">C361_02736</name>
</gene>
<organism evidence="7 8">
    <name type="scientific">Cryptococcus neoformans Tu259-1</name>
    <dbReference type="NCBI Taxonomy" id="1230072"/>
    <lineage>
        <taxon>Eukaryota</taxon>
        <taxon>Fungi</taxon>
        <taxon>Dikarya</taxon>
        <taxon>Basidiomycota</taxon>
        <taxon>Agaricomycotina</taxon>
        <taxon>Tremellomycetes</taxon>
        <taxon>Tremellales</taxon>
        <taxon>Cryptococcaceae</taxon>
        <taxon>Cryptococcus</taxon>
        <taxon>Cryptococcus neoformans species complex</taxon>
    </lineage>
</organism>
<keyword evidence="4 6" id="KW-1133">Transmembrane helix</keyword>
<evidence type="ECO:0000313" key="7">
    <source>
        <dbReference type="EMBL" id="OXG24187.1"/>
    </source>
</evidence>
<evidence type="ECO:0000256" key="2">
    <source>
        <dbReference type="ARBA" id="ARBA00009310"/>
    </source>
</evidence>
<keyword evidence="5 6" id="KW-0472">Membrane</keyword>
<feature type="transmembrane region" description="Helical" evidence="6">
    <location>
        <begin position="478"/>
        <end position="500"/>
    </location>
</feature>
<comment type="subcellular location">
    <subcellularLocation>
        <location evidence="1">Membrane</location>
        <topology evidence="1">Multi-pass membrane protein</topology>
    </subcellularLocation>
</comment>
<dbReference type="GO" id="GO:0012505">
    <property type="term" value="C:endomembrane system"/>
    <property type="evidence" value="ECO:0007669"/>
    <property type="project" value="TreeGrafter"/>
</dbReference>
<evidence type="ECO:0000256" key="5">
    <source>
        <dbReference type="ARBA" id="ARBA00023136"/>
    </source>
</evidence>
<feature type="transmembrane region" description="Helical" evidence="6">
    <location>
        <begin position="450"/>
        <end position="472"/>
    </location>
</feature>
<dbReference type="EMBL" id="AMKT01000034">
    <property type="protein sequence ID" value="OXG24187.1"/>
    <property type="molecule type" value="Genomic_DNA"/>
</dbReference>
<keyword evidence="3 6" id="KW-0812">Transmembrane</keyword>
<reference evidence="7 8" key="1">
    <citation type="submission" date="2017-06" db="EMBL/GenBank/DDBJ databases">
        <title>Global population genomics of the pathogenic fungus Cryptococcus neoformans var. grubii.</title>
        <authorList>
            <person name="Cuomo C."/>
            <person name="Litvintseva A."/>
            <person name="Chen Y."/>
            <person name="Young S."/>
            <person name="Zeng Q."/>
            <person name="Chapman S."/>
            <person name="Gujja S."/>
            <person name="Saif S."/>
            <person name="Birren B."/>
        </authorList>
    </citation>
    <scope>NUCLEOTIDE SEQUENCE [LARGE SCALE GENOMIC DNA]</scope>
    <source>
        <strain evidence="7 8">Tu259-1</strain>
    </source>
</reference>
<evidence type="ECO:0000256" key="3">
    <source>
        <dbReference type="ARBA" id="ARBA00022692"/>
    </source>
</evidence>
<dbReference type="AlphaFoldDB" id="A0A854QGS4"/>
<dbReference type="PANTHER" id="PTHR21347">
    <property type="entry name" value="CLEFT LIP AND PALATE ASSOCIATED TRANSMEMBRANE PROTEIN-RELATED"/>
    <property type="match status" value="1"/>
</dbReference>
<dbReference type="Proteomes" id="UP000199727">
    <property type="component" value="Unassembled WGS sequence"/>
</dbReference>